<feature type="compositionally biased region" description="Basic residues" evidence="1">
    <location>
        <begin position="1"/>
        <end position="18"/>
    </location>
</feature>
<evidence type="ECO:0000256" key="1">
    <source>
        <dbReference type="SAM" id="MobiDB-lite"/>
    </source>
</evidence>
<organism evidence="2 3">
    <name type="scientific">Cutaneotrichosporon oleaginosum</name>
    <dbReference type="NCBI Taxonomy" id="879819"/>
    <lineage>
        <taxon>Eukaryota</taxon>
        <taxon>Fungi</taxon>
        <taxon>Dikarya</taxon>
        <taxon>Basidiomycota</taxon>
        <taxon>Agaricomycotina</taxon>
        <taxon>Tremellomycetes</taxon>
        <taxon>Trichosporonales</taxon>
        <taxon>Trichosporonaceae</taxon>
        <taxon>Cutaneotrichosporon</taxon>
    </lineage>
</organism>
<feature type="region of interest" description="Disordered" evidence="1">
    <location>
        <begin position="1"/>
        <end position="85"/>
    </location>
</feature>
<sequence>MYIRYGSRRIYRHTRRLPQHMTTPAAYSGSRGGTPRLPPQRGTSQAKQSARRRPSRGQRAPWRAQREFYPRRRPRPRPSSRRPRA</sequence>
<evidence type="ECO:0000313" key="2">
    <source>
        <dbReference type="EMBL" id="KLT44555.1"/>
    </source>
</evidence>
<dbReference type="Proteomes" id="UP000053611">
    <property type="component" value="Unassembled WGS sequence"/>
</dbReference>
<dbReference type="AlphaFoldDB" id="A0A0J0XU09"/>
<gene>
    <name evidence="2" type="ORF">CC85DRAFT_8808</name>
</gene>
<dbReference type="RefSeq" id="XP_018281046.1">
    <property type="nucleotide sequence ID" value="XM_018427489.1"/>
</dbReference>
<protein>
    <submittedName>
        <fullName evidence="2">Uncharacterized protein</fullName>
    </submittedName>
</protein>
<keyword evidence="3" id="KW-1185">Reference proteome</keyword>
<reference evidence="2 3" key="1">
    <citation type="submission" date="2015-03" db="EMBL/GenBank/DDBJ databases">
        <title>Genomics and transcriptomics of the oil-accumulating basidiomycete yeast T. oleaginosus allow insights into substrate utilization and the diverse evolutionary trajectories of mating systems in fungi.</title>
        <authorList>
            <consortium name="DOE Joint Genome Institute"/>
            <person name="Kourist R."/>
            <person name="Kracht O."/>
            <person name="Bracharz F."/>
            <person name="Lipzen A."/>
            <person name="Nolan M."/>
            <person name="Ohm R."/>
            <person name="Grigoriev I."/>
            <person name="Sun S."/>
            <person name="Heitman J."/>
            <person name="Bruck T."/>
            <person name="Nowrousian M."/>
        </authorList>
    </citation>
    <scope>NUCLEOTIDE SEQUENCE [LARGE SCALE GENOMIC DNA]</scope>
    <source>
        <strain evidence="2 3">IBC0246</strain>
    </source>
</reference>
<dbReference type="EMBL" id="KQ087186">
    <property type="protein sequence ID" value="KLT44555.1"/>
    <property type="molecule type" value="Genomic_DNA"/>
</dbReference>
<evidence type="ECO:0000313" key="3">
    <source>
        <dbReference type="Proteomes" id="UP000053611"/>
    </source>
</evidence>
<accession>A0A0J0XU09</accession>
<feature type="compositionally biased region" description="Basic residues" evidence="1">
    <location>
        <begin position="71"/>
        <end position="85"/>
    </location>
</feature>
<name>A0A0J0XU09_9TREE</name>
<proteinExistence type="predicted"/>
<dbReference type="GeneID" id="28988092"/>